<evidence type="ECO:0000256" key="1">
    <source>
        <dbReference type="SAM" id="Phobius"/>
    </source>
</evidence>
<gene>
    <name evidence="2" type="ORF">RYJ27_12235</name>
</gene>
<keyword evidence="3" id="KW-1185">Reference proteome</keyword>
<proteinExistence type="predicted"/>
<feature type="transmembrane region" description="Helical" evidence="1">
    <location>
        <begin position="56"/>
        <end position="78"/>
    </location>
</feature>
<reference evidence="2 3" key="1">
    <citation type="submission" date="2023-10" db="EMBL/GenBank/DDBJ databases">
        <title>Y20.</title>
        <authorList>
            <person name="Zhang G."/>
            <person name="Ding Y."/>
        </authorList>
    </citation>
    <scope>NUCLEOTIDE SEQUENCE [LARGE SCALE GENOMIC DNA]</scope>
    <source>
        <strain evidence="2 3">Y20</strain>
    </source>
</reference>
<organism evidence="2 3">
    <name type="scientific">Microbacterium limosum</name>
    <dbReference type="NCBI Taxonomy" id="3079935"/>
    <lineage>
        <taxon>Bacteria</taxon>
        <taxon>Bacillati</taxon>
        <taxon>Actinomycetota</taxon>
        <taxon>Actinomycetes</taxon>
        <taxon>Micrococcales</taxon>
        <taxon>Microbacteriaceae</taxon>
        <taxon>Microbacterium</taxon>
    </lineage>
</organism>
<keyword evidence="1" id="KW-0812">Transmembrane</keyword>
<keyword evidence="1" id="KW-0472">Membrane</keyword>
<protein>
    <submittedName>
        <fullName evidence="2">Uncharacterized protein</fullName>
    </submittedName>
</protein>
<evidence type="ECO:0000313" key="2">
    <source>
        <dbReference type="EMBL" id="WOQ69450.1"/>
    </source>
</evidence>
<accession>A0AAU0MGZ2</accession>
<dbReference type="RefSeq" id="WP_330170574.1">
    <property type="nucleotide sequence ID" value="NZ_CP137080.1"/>
</dbReference>
<name>A0AAU0MGZ2_9MICO</name>
<sequence length="83" mass="9257">MDTPRREPTQEEFQKRFRRRRIYLRAGQVIMIGGAVVGIIHWLAHLETFGPTQPEGWVDLAAGYPAAALLVIVGAMVASRKPS</sequence>
<evidence type="ECO:0000313" key="3">
    <source>
        <dbReference type="Proteomes" id="UP001329313"/>
    </source>
</evidence>
<keyword evidence="1" id="KW-1133">Transmembrane helix</keyword>
<dbReference type="AlphaFoldDB" id="A0AAU0MGZ2"/>
<dbReference type="Proteomes" id="UP001329313">
    <property type="component" value="Chromosome"/>
</dbReference>
<dbReference type="KEGG" id="mliy:RYJ27_12235"/>
<feature type="transmembrane region" description="Helical" evidence="1">
    <location>
        <begin position="22"/>
        <end position="44"/>
    </location>
</feature>
<dbReference type="EMBL" id="CP137080">
    <property type="protein sequence ID" value="WOQ69450.1"/>
    <property type="molecule type" value="Genomic_DNA"/>
</dbReference>